<evidence type="ECO:0000256" key="1">
    <source>
        <dbReference type="PROSITE-ProRule" id="PRU00182"/>
    </source>
</evidence>
<accession>A0ABN0U6S7</accession>
<keyword evidence="1" id="KW-0694">RNA-binding</keyword>
<evidence type="ECO:0000313" key="3">
    <source>
        <dbReference type="Proteomes" id="UP001500657"/>
    </source>
</evidence>
<keyword evidence="3" id="KW-1185">Reference proteome</keyword>
<reference evidence="2 3" key="1">
    <citation type="journal article" date="2019" name="Int. J. Syst. Evol. Microbiol.">
        <title>The Global Catalogue of Microorganisms (GCM) 10K type strain sequencing project: providing services to taxonomists for standard genome sequencing and annotation.</title>
        <authorList>
            <consortium name="The Broad Institute Genomics Platform"/>
            <consortium name="The Broad Institute Genome Sequencing Center for Infectious Disease"/>
            <person name="Wu L."/>
            <person name="Ma J."/>
        </authorList>
    </citation>
    <scope>NUCLEOTIDE SEQUENCE [LARGE SCALE GENOMIC DNA]</scope>
    <source>
        <strain evidence="2 3">JCM 16242</strain>
    </source>
</reference>
<dbReference type="EMBL" id="BAAAFO010000001">
    <property type="protein sequence ID" value="GAA0240634.1"/>
    <property type="molecule type" value="Genomic_DNA"/>
</dbReference>
<proteinExistence type="predicted"/>
<comment type="caution">
    <text evidence="2">The sequence shown here is derived from an EMBL/GenBank/DDBJ whole genome shotgun (WGS) entry which is preliminary data.</text>
</comment>
<dbReference type="CDD" id="cd00165">
    <property type="entry name" value="S4"/>
    <property type="match status" value="1"/>
</dbReference>
<dbReference type="Gene3D" id="3.10.290.10">
    <property type="entry name" value="RNA-binding S4 domain"/>
    <property type="match status" value="1"/>
</dbReference>
<dbReference type="Proteomes" id="UP001500657">
    <property type="component" value="Unassembled WGS sequence"/>
</dbReference>
<gene>
    <name evidence="2" type="ORF">GCM10009126_02820</name>
</gene>
<dbReference type="RefSeq" id="WP_343879439.1">
    <property type="nucleotide sequence ID" value="NZ_BAAAFO010000001.1"/>
</dbReference>
<organism evidence="2 3">
    <name type="scientific">Rhodanobacter caeni</name>
    <dbReference type="NCBI Taxonomy" id="657654"/>
    <lineage>
        <taxon>Bacteria</taxon>
        <taxon>Pseudomonadati</taxon>
        <taxon>Pseudomonadota</taxon>
        <taxon>Gammaproteobacteria</taxon>
        <taxon>Lysobacterales</taxon>
        <taxon>Rhodanobacteraceae</taxon>
        <taxon>Rhodanobacter</taxon>
    </lineage>
</organism>
<dbReference type="PROSITE" id="PS50889">
    <property type="entry name" value="S4"/>
    <property type="match status" value="1"/>
</dbReference>
<dbReference type="InterPro" id="IPR036986">
    <property type="entry name" value="S4_RNA-bd_sf"/>
</dbReference>
<evidence type="ECO:0000313" key="2">
    <source>
        <dbReference type="EMBL" id="GAA0240634.1"/>
    </source>
</evidence>
<name>A0ABN0U6S7_9GAMM</name>
<dbReference type="Pfam" id="PF13275">
    <property type="entry name" value="S4_2"/>
    <property type="match status" value="1"/>
</dbReference>
<sequence>MQTIDFELEGRYVELNMLLKLVGLCDSGGAGKRLVAEGHVKVDGHTELRKTCKIVAGQTVTLGDVAIYVLADPQG</sequence>
<dbReference type="SUPFAM" id="SSF55174">
    <property type="entry name" value="Alpha-L RNA-binding motif"/>
    <property type="match status" value="1"/>
</dbReference>
<protein>
    <submittedName>
        <fullName evidence="2">RNA-binding S4 domain-containing protein</fullName>
    </submittedName>
</protein>